<feature type="domain" description="Beta-lactamase-related" evidence="1">
    <location>
        <begin position="28"/>
        <end position="392"/>
    </location>
</feature>
<proteinExistence type="predicted"/>
<keyword evidence="3" id="KW-1185">Reference proteome</keyword>
<dbReference type="InterPro" id="IPR012338">
    <property type="entry name" value="Beta-lactam/transpept-like"/>
</dbReference>
<name>A0ABS3P448_9BACI</name>
<dbReference type="SUPFAM" id="SSF56601">
    <property type="entry name" value="beta-lactamase/transpeptidase-like"/>
    <property type="match status" value="1"/>
</dbReference>
<reference evidence="2 3" key="1">
    <citation type="submission" date="2021-03" db="EMBL/GenBank/DDBJ databases">
        <title>Identification of novel Bacillus strains.</title>
        <authorList>
            <person name="Xiao Z."/>
            <person name="Li Y."/>
            <person name="Shen J."/>
        </authorList>
    </citation>
    <scope>NUCLEOTIDE SEQUENCE [LARGE SCALE GENOMIC DNA]</scope>
    <source>
        <strain evidence="2 3">SY8</strain>
    </source>
</reference>
<comment type="caution">
    <text evidence="2">The sequence shown here is derived from an EMBL/GenBank/DDBJ whole genome shotgun (WGS) entry which is preliminary data.</text>
</comment>
<dbReference type="EMBL" id="JAGDQJ010000027">
    <property type="protein sequence ID" value="MBO1627616.1"/>
    <property type="molecule type" value="Genomic_DNA"/>
</dbReference>
<dbReference type="PANTHER" id="PTHR43319:SF3">
    <property type="entry name" value="BETA-LACTAMASE-RELATED DOMAIN-CONTAINING PROTEIN"/>
    <property type="match status" value="1"/>
</dbReference>
<evidence type="ECO:0000259" key="1">
    <source>
        <dbReference type="Pfam" id="PF00144"/>
    </source>
</evidence>
<gene>
    <name evidence="2" type="ORF">J4P90_20820</name>
</gene>
<evidence type="ECO:0000313" key="3">
    <source>
        <dbReference type="Proteomes" id="UP000677611"/>
    </source>
</evidence>
<protein>
    <submittedName>
        <fullName evidence="2">Beta-lactamase family protein</fullName>
    </submittedName>
</protein>
<dbReference type="InterPro" id="IPR001466">
    <property type="entry name" value="Beta-lactam-related"/>
</dbReference>
<dbReference type="Pfam" id="PF00144">
    <property type="entry name" value="Beta-lactamase"/>
    <property type="match status" value="1"/>
</dbReference>
<evidence type="ECO:0000313" key="2">
    <source>
        <dbReference type="EMBL" id="MBO1627616.1"/>
    </source>
</evidence>
<sequence length="418" mass="46931">MEQTIHIDGFVKPGFEKVKHAFIENFTNREELGAACCIYYNDECVVDLWGGYRDHHTKKRWQEDTAILIFSATKGFASLALALAHSKGYIDYEEKVSTYWNEFGVNGKENITVRQLLGHQAGLCCINKLPLYTLGDFDTKHVAPYLETMKPAWEPGTRHGYHTWTIGWYISELIRHVDPKGRNLTQFFSEEIAQPLQAEMYIGIPTSLPNERIATIKGIQSIFDIFKSFGSFPKSLLWAFLNPKSLAKRSMVDPKGLLAHDNFNKRELREIEFPSGNGIGVVRDMAKIYSEFANGGPILGLSPYTLSELSKPPVQTNGCWRDVVQTVDTAFTLGFFKPLETGSHYGNSSCFGHPGAGGSLCFADPINRVGFSYAMTRVGMQMFDDPRETSIRKAFYDTISQSQKSPNALLTVISDVTK</sequence>
<dbReference type="Proteomes" id="UP000677611">
    <property type="component" value="Unassembled WGS sequence"/>
</dbReference>
<dbReference type="InterPro" id="IPR052907">
    <property type="entry name" value="Beta-lactamase/esterase"/>
</dbReference>
<dbReference type="Gene3D" id="3.40.710.10">
    <property type="entry name" value="DD-peptidase/beta-lactamase superfamily"/>
    <property type="match status" value="1"/>
</dbReference>
<accession>A0ABS3P448</accession>
<organism evidence="2 3">
    <name type="scientific">Bacillus arachidis</name>
    <dbReference type="NCBI Taxonomy" id="2819290"/>
    <lineage>
        <taxon>Bacteria</taxon>
        <taxon>Bacillati</taxon>
        <taxon>Bacillota</taxon>
        <taxon>Bacilli</taxon>
        <taxon>Bacillales</taxon>
        <taxon>Bacillaceae</taxon>
        <taxon>Bacillus</taxon>
    </lineage>
</organism>
<dbReference type="RefSeq" id="WP_208018906.1">
    <property type="nucleotide sequence ID" value="NZ_JAGDQJ010000027.1"/>
</dbReference>
<dbReference type="PANTHER" id="PTHR43319">
    <property type="entry name" value="BETA-LACTAMASE-RELATED"/>
    <property type="match status" value="1"/>
</dbReference>